<keyword evidence="1" id="KW-0511">Multifunctional enzyme</keyword>
<dbReference type="Pfam" id="PF00665">
    <property type="entry name" value="rve"/>
    <property type="match status" value="1"/>
</dbReference>
<accession>A0A2G8KD65</accession>
<dbReference type="Pfam" id="PF17919">
    <property type="entry name" value="RT_RNaseH_2"/>
    <property type="match status" value="1"/>
</dbReference>
<dbReference type="PROSITE" id="PS50878">
    <property type="entry name" value="RT_POL"/>
    <property type="match status" value="1"/>
</dbReference>
<feature type="domain" description="Integrase catalytic" evidence="4">
    <location>
        <begin position="499"/>
        <end position="676"/>
    </location>
</feature>
<dbReference type="PROSITE" id="PS50994">
    <property type="entry name" value="INTEGRASE"/>
    <property type="match status" value="1"/>
</dbReference>
<dbReference type="InterPro" id="IPR043128">
    <property type="entry name" value="Rev_trsase/Diguanyl_cyclase"/>
</dbReference>
<dbReference type="PANTHER" id="PTHR37984">
    <property type="entry name" value="PROTEIN CBG26694"/>
    <property type="match status" value="1"/>
</dbReference>
<feature type="region of interest" description="Disordered" evidence="2">
    <location>
        <begin position="731"/>
        <end position="770"/>
    </location>
</feature>
<dbReference type="FunFam" id="3.10.20.370:FF:000001">
    <property type="entry name" value="Retrovirus-related Pol polyprotein from transposon 17.6-like protein"/>
    <property type="match status" value="1"/>
</dbReference>
<evidence type="ECO:0000313" key="5">
    <source>
        <dbReference type="EMBL" id="PIK45899.1"/>
    </source>
</evidence>
<dbReference type="Pfam" id="PF17921">
    <property type="entry name" value="Integrase_H2C2"/>
    <property type="match status" value="1"/>
</dbReference>
<dbReference type="Proteomes" id="UP000230750">
    <property type="component" value="Unassembled WGS sequence"/>
</dbReference>
<dbReference type="InterPro" id="IPR001584">
    <property type="entry name" value="Integrase_cat-core"/>
</dbReference>
<dbReference type="InterPro" id="IPR000477">
    <property type="entry name" value="RT_dom"/>
</dbReference>
<sequence>MPFGLCNAPGTFQRLMQACLGDMFFYSVLCYLDDILVYSSTFSDHLARLQTVFDRLRKFGLKIKLKKCSFFKTKVSYLGHEVSSEGVRADPSKTEAVKEWPKPTKVKELRSFLGFCSFYRRFVKGFSQIAKPLHTLVSTCIQHQKDGVKFNFSCMWSDDHQVAFETLRTRLCEPPVLAFPDYSLPFELEVDASFDGLGAVLFQRQEGTRKVICYASRTLRGAEKNMENYSSFKLEFLGLKWAVTEKLRDYLLGNKFIVFTDNNPLAHLNSAKLGATEQRWVGALASFDFEIRYKPGCRNQAADGLSRRLNGIDVRDSSFSEVCTKVQGTTVIPSPIHSMFNDTDLSEVEVETLTCAIGVLPGYSVPQMRDFQQKDSALVRIRQYMEQPTMTKLACDSVKVKLFLRQFTKLQIKNGLMYRVTKDGEVWQLLLPEVLIPDVLYACHDQTGHQGVKRTLSLIRDRCYWPRMTNDITLYCVNCDQCTRAKNQPRVREPIENLTATRPNEILAVDFTILEKDANRYENVLVMTEIFSKFTQAVATKDQTAESTAQALISHWFNRYGVPKRLHSDQGRNFQSALVRQLCKIYDIKQTRTTPYHPEGNGQAERFNRTLHDLLRTLSEKKRRNWSRHLPEGRCKIAHKWGSKVFKVVDHPGNKAIYTVEPFDGSGPQKVVRRREICPCPVVQPYKGVPLPKRNGNRPKQPAIPRVSPYETGSSSDSDFDRVVIIPNYCSESGSSGPYSPSSGDTSSSSDDSSSDGSESPPGFRRSSRATKGLHSNLYHEPKSVVPGTSCSAMNLGSELEHLRIQSRLLLDRATAIQSEL</sequence>
<dbReference type="PANTHER" id="PTHR37984:SF5">
    <property type="entry name" value="PROTEIN NYNRIN-LIKE"/>
    <property type="match status" value="1"/>
</dbReference>
<dbReference type="SUPFAM" id="SSF56672">
    <property type="entry name" value="DNA/RNA polymerases"/>
    <property type="match status" value="1"/>
</dbReference>
<dbReference type="InterPro" id="IPR012337">
    <property type="entry name" value="RNaseH-like_sf"/>
</dbReference>
<proteinExistence type="predicted"/>
<dbReference type="CDD" id="cd09274">
    <property type="entry name" value="RNase_HI_RT_Ty3"/>
    <property type="match status" value="1"/>
</dbReference>
<dbReference type="Gene3D" id="1.10.340.70">
    <property type="match status" value="1"/>
</dbReference>
<comment type="caution">
    <text evidence="5">The sequence shown here is derived from an EMBL/GenBank/DDBJ whole genome shotgun (WGS) entry which is preliminary data.</text>
</comment>
<organism evidence="5 6">
    <name type="scientific">Stichopus japonicus</name>
    <name type="common">Sea cucumber</name>
    <dbReference type="NCBI Taxonomy" id="307972"/>
    <lineage>
        <taxon>Eukaryota</taxon>
        <taxon>Metazoa</taxon>
        <taxon>Echinodermata</taxon>
        <taxon>Eleutherozoa</taxon>
        <taxon>Echinozoa</taxon>
        <taxon>Holothuroidea</taxon>
        <taxon>Aspidochirotacea</taxon>
        <taxon>Aspidochirotida</taxon>
        <taxon>Stichopodidae</taxon>
        <taxon>Apostichopus</taxon>
    </lineage>
</organism>
<dbReference type="InterPro" id="IPR041588">
    <property type="entry name" value="Integrase_H2C2"/>
</dbReference>
<evidence type="ECO:0008006" key="7">
    <source>
        <dbReference type="Google" id="ProtNLM"/>
    </source>
</evidence>
<dbReference type="EMBL" id="MRZV01000677">
    <property type="protein sequence ID" value="PIK45899.1"/>
    <property type="molecule type" value="Genomic_DNA"/>
</dbReference>
<reference evidence="5 6" key="1">
    <citation type="journal article" date="2017" name="PLoS Biol.">
        <title>The sea cucumber genome provides insights into morphological evolution and visceral regeneration.</title>
        <authorList>
            <person name="Zhang X."/>
            <person name="Sun L."/>
            <person name="Yuan J."/>
            <person name="Sun Y."/>
            <person name="Gao Y."/>
            <person name="Zhang L."/>
            <person name="Li S."/>
            <person name="Dai H."/>
            <person name="Hamel J.F."/>
            <person name="Liu C."/>
            <person name="Yu Y."/>
            <person name="Liu S."/>
            <person name="Lin W."/>
            <person name="Guo K."/>
            <person name="Jin S."/>
            <person name="Xu P."/>
            <person name="Storey K.B."/>
            <person name="Huan P."/>
            <person name="Zhang T."/>
            <person name="Zhou Y."/>
            <person name="Zhang J."/>
            <person name="Lin C."/>
            <person name="Li X."/>
            <person name="Xing L."/>
            <person name="Huo D."/>
            <person name="Sun M."/>
            <person name="Wang L."/>
            <person name="Mercier A."/>
            <person name="Li F."/>
            <person name="Yang H."/>
            <person name="Xiang J."/>
        </authorList>
    </citation>
    <scope>NUCLEOTIDE SEQUENCE [LARGE SCALE GENOMIC DNA]</scope>
    <source>
        <strain evidence="5">Shaxun</strain>
        <tissue evidence="5">Muscle</tissue>
    </source>
</reference>
<gene>
    <name evidence="5" type="ORF">BSL78_17238</name>
</gene>
<dbReference type="GO" id="GO:0003824">
    <property type="term" value="F:catalytic activity"/>
    <property type="evidence" value="ECO:0007669"/>
    <property type="project" value="UniProtKB-KW"/>
</dbReference>
<dbReference type="SUPFAM" id="SSF53098">
    <property type="entry name" value="Ribonuclease H-like"/>
    <property type="match status" value="1"/>
</dbReference>
<dbReference type="Gene3D" id="3.30.420.10">
    <property type="entry name" value="Ribonuclease H-like superfamily/Ribonuclease H"/>
    <property type="match status" value="1"/>
</dbReference>
<dbReference type="FunFam" id="3.30.70.270:FF:000020">
    <property type="entry name" value="Transposon Tf2-6 polyprotein-like Protein"/>
    <property type="match status" value="1"/>
</dbReference>
<dbReference type="GO" id="GO:0003676">
    <property type="term" value="F:nucleic acid binding"/>
    <property type="evidence" value="ECO:0007669"/>
    <property type="project" value="InterPro"/>
</dbReference>
<evidence type="ECO:0000259" key="3">
    <source>
        <dbReference type="PROSITE" id="PS50878"/>
    </source>
</evidence>
<dbReference type="CDD" id="cd01647">
    <property type="entry name" value="RT_LTR"/>
    <property type="match status" value="1"/>
</dbReference>
<dbReference type="AlphaFoldDB" id="A0A2G8KD65"/>
<feature type="domain" description="Reverse transcriptase" evidence="3">
    <location>
        <begin position="1"/>
        <end position="82"/>
    </location>
</feature>
<protein>
    <recommendedName>
        <fullName evidence="7">Transposon Ty3-I Gag-Pol polyprotein</fullName>
    </recommendedName>
</protein>
<evidence type="ECO:0000256" key="2">
    <source>
        <dbReference type="SAM" id="MobiDB-lite"/>
    </source>
</evidence>
<dbReference type="Pfam" id="PF00078">
    <property type="entry name" value="RVT_1"/>
    <property type="match status" value="1"/>
</dbReference>
<dbReference type="FunFam" id="3.30.420.10:FF:000032">
    <property type="entry name" value="Retrovirus-related Pol polyprotein from transposon 297-like Protein"/>
    <property type="match status" value="1"/>
</dbReference>
<dbReference type="OrthoDB" id="4369127at2759"/>
<evidence type="ECO:0000256" key="1">
    <source>
        <dbReference type="ARBA" id="ARBA00023268"/>
    </source>
</evidence>
<dbReference type="InterPro" id="IPR050951">
    <property type="entry name" value="Retrovirus_Pol_polyprotein"/>
</dbReference>
<dbReference type="GO" id="GO:0015074">
    <property type="term" value="P:DNA integration"/>
    <property type="evidence" value="ECO:0007669"/>
    <property type="project" value="InterPro"/>
</dbReference>
<evidence type="ECO:0000313" key="6">
    <source>
        <dbReference type="Proteomes" id="UP000230750"/>
    </source>
</evidence>
<name>A0A2G8KD65_STIJA</name>
<evidence type="ECO:0000259" key="4">
    <source>
        <dbReference type="PROSITE" id="PS50994"/>
    </source>
</evidence>
<dbReference type="Gene3D" id="3.30.70.270">
    <property type="match status" value="2"/>
</dbReference>
<dbReference type="InterPro" id="IPR036397">
    <property type="entry name" value="RNaseH_sf"/>
</dbReference>
<dbReference type="InterPro" id="IPR041577">
    <property type="entry name" value="RT_RNaseH_2"/>
</dbReference>
<dbReference type="FunFam" id="1.10.340.70:FF:000001">
    <property type="entry name" value="Retrovirus-related Pol polyprotein from transposon gypsy-like Protein"/>
    <property type="match status" value="1"/>
</dbReference>
<keyword evidence="6" id="KW-1185">Reference proteome</keyword>
<feature type="region of interest" description="Disordered" evidence="2">
    <location>
        <begin position="688"/>
        <end position="719"/>
    </location>
</feature>
<dbReference type="InterPro" id="IPR043502">
    <property type="entry name" value="DNA/RNA_pol_sf"/>
</dbReference>
<dbReference type="FunFam" id="3.30.70.270:FF:000003">
    <property type="entry name" value="Transposon Ty3-G Gag-Pol polyprotein"/>
    <property type="match status" value="1"/>
</dbReference>
<dbReference type="Gene3D" id="3.10.20.370">
    <property type="match status" value="1"/>
</dbReference>
<feature type="compositionally biased region" description="Low complexity" evidence="2">
    <location>
        <begin position="731"/>
        <end position="763"/>
    </location>
</feature>